<reference evidence="1" key="2">
    <citation type="submission" date="2020-11" db="EMBL/GenBank/DDBJ databases">
        <authorList>
            <person name="McCartney M.A."/>
            <person name="Auch B."/>
            <person name="Kono T."/>
            <person name="Mallez S."/>
            <person name="Becker A."/>
            <person name="Gohl D.M."/>
            <person name="Silverstein K.A.T."/>
            <person name="Koren S."/>
            <person name="Bechman K.B."/>
            <person name="Herman A."/>
            <person name="Abrahante J.E."/>
            <person name="Garbe J."/>
        </authorList>
    </citation>
    <scope>NUCLEOTIDE SEQUENCE</scope>
    <source>
        <strain evidence="1">Duluth1</strain>
        <tissue evidence="1">Whole animal</tissue>
    </source>
</reference>
<accession>A0A9D4N9R5</accession>
<reference evidence="1" key="1">
    <citation type="journal article" date="2019" name="bioRxiv">
        <title>The Genome of the Zebra Mussel, Dreissena polymorpha: A Resource for Invasive Species Research.</title>
        <authorList>
            <person name="McCartney M.A."/>
            <person name="Auch B."/>
            <person name="Kono T."/>
            <person name="Mallez S."/>
            <person name="Zhang Y."/>
            <person name="Obille A."/>
            <person name="Becker A."/>
            <person name="Abrahante J.E."/>
            <person name="Garbe J."/>
            <person name="Badalamenti J.P."/>
            <person name="Herman A."/>
            <person name="Mangelson H."/>
            <person name="Liachko I."/>
            <person name="Sullivan S."/>
            <person name="Sone E.D."/>
            <person name="Koren S."/>
            <person name="Silverstein K.A.T."/>
            <person name="Beckman K.B."/>
            <person name="Gohl D.M."/>
        </authorList>
    </citation>
    <scope>NUCLEOTIDE SEQUENCE</scope>
    <source>
        <strain evidence="1">Duluth1</strain>
        <tissue evidence="1">Whole animal</tissue>
    </source>
</reference>
<dbReference type="AlphaFoldDB" id="A0A9D4N9R5"/>
<name>A0A9D4N9R5_DREPO</name>
<protein>
    <submittedName>
        <fullName evidence="1">Uncharacterized protein</fullName>
    </submittedName>
</protein>
<keyword evidence="2" id="KW-1185">Reference proteome</keyword>
<comment type="caution">
    <text evidence="1">The sequence shown here is derived from an EMBL/GenBank/DDBJ whole genome shotgun (WGS) entry which is preliminary data.</text>
</comment>
<gene>
    <name evidence="1" type="ORF">DPMN_014643</name>
</gene>
<sequence length="125" mass="14467">MEDDTDYDEFSVQPFMYEPEFSDSQSDFSDSDSEVKFVDAQDESCNVLAFVDVDEKLCHDQLIKFIKARKGVYSACLNTGREYVPRMQIVKGSFFLYAVLREGCFFRREFIPVFQDNSCVGNTDL</sequence>
<evidence type="ECO:0000313" key="2">
    <source>
        <dbReference type="Proteomes" id="UP000828390"/>
    </source>
</evidence>
<organism evidence="1 2">
    <name type="scientific">Dreissena polymorpha</name>
    <name type="common">Zebra mussel</name>
    <name type="synonym">Mytilus polymorpha</name>
    <dbReference type="NCBI Taxonomy" id="45954"/>
    <lineage>
        <taxon>Eukaryota</taxon>
        <taxon>Metazoa</taxon>
        <taxon>Spiralia</taxon>
        <taxon>Lophotrochozoa</taxon>
        <taxon>Mollusca</taxon>
        <taxon>Bivalvia</taxon>
        <taxon>Autobranchia</taxon>
        <taxon>Heteroconchia</taxon>
        <taxon>Euheterodonta</taxon>
        <taxon>Imparidentia</taxon>
        <taxon>Neoheterodontei</taxon>
        <taxon>Myida</taxon>
        <taxon>Dreissenoidea</taxon>
        <taxon>Dreissenidae</taxon>
        <taxon>Dreissena</taxon>
    </lineage>
</organism>
<dbReference type="Proteomes" id="UP000828390">
    <property type="component" value="Unassembled WGS sequence"/>
</dbReference>
<dbReference type="EMBL" id="JAIWYP010000001">
    <property type="protein sequence ID" value="KAH3890558.1"/>
    <property type="molecule type" value="Genomic_DNA"/>
</dbReference>
<proteinExistence type="predicted"/>
<evidence type="ECO:0000313" key="1">
    <source>
        <dbReference type="EMBL" id="KAH3890558.1"/>
    </source>
</evidence>